<dbReference type="STRING" id="501024.RTCCBAU85039_0852"/>
<dbReference type="EMBL" id="FOCV01000002">
    <property type="protein sequence ID" value="SEN05758.1"/>
    <property type="molecule type" value="Genomic_DNA"/>
</dbReference>
<dbReference type="Gene3D" id="1.10.10.10">
    <property type="entry name" value="Winged helix-like DNA-binding domain superfamily/Winged helix DNA-binding domain"/>
    <property type="match status" value="1"/>
</dbReference>
<dbReference type="Proteomes" id="UP000198939">
    <property type="component" value="Unassembled WGS sequence"/>
</dbReference>
<evidence type="ECO:0000313" key="5">
    <source>
        <dbReference type="Proteomes" id="UP000198939"/>
    </source>
</evidence>
<feature type="compositionally biased region" description="Acidic residues" evidence="1">
    <location>
        <begin position="108"/>
        <end position="117"/>
    </location>
</feature>
<dbReference type="RefSeq" id="WP_072371204.1">
    <property type="nucleotide sequence ID" value="NZ_FNXB01000004.1"/>
</dbReference>
<feature type="compositionally biased region" description="Low complexity" evidence="1">
    <location>
        <begin position="138"/>
        <end position="150"/>
    </location>
</feature>
<accession>A0A1H8DGX0</accession>
<proteinExistence type="predicted"/>
<reference evidence="2" key="1">
    <citation type="submission" date="2016-10" db="EMBL/GenBank/DDBJ databases">
        <authorList>
            <person name="de Groot N.N."/>
        </authorList>
    </citation>
    <scope>NUCLEOTIDE SEQUENCE [LARGE SCALE GENOMIC DNA]</scope>
    <source>
        <strain evidence="2">CCBAU85039</strain>
    </source>
</reference>
<organism evidence="2 4">
    <name type="scientific">Rhizobium tibeticum</name>
    <dbReference type="NCBI Taxonomy" id="501024"/>
    <lineage>
        <taxon>Bacteria</taxon>
        <taxon>Pseudomonadati</taxon>
        <taxon>Pseudomonadota</taxon>
        <taxon>Alphaproteobacteria</taxon>
        <taxon>Hyphomicrobiales</taxon>
        <taxon>Rhizobiaceae</taxon>
        <taxon>Rhizobium/Agrobacterium group</taxon>
        <taxon>Rhizobium</taxon>
    </lineage>
</organism>
<dbReference type="EMBL" id="FNXB01000004">
    <property type="protein sequence ID" value="SEH51544.1"/>
    <property type="molecule type" value="Genomic_DNA"/>
</dbReference>
<reference evidence="4" key="2">
    <citation type="submission" date="2016-10" db="EMBL/GenBank/DDBJ databases">
        <authorList>
            <person name="Wibberg D."/>
        </authorList>
    </citation>
    <scope>NUCLEOTIDE SEQUENCE [LARGE SCALE GENOMIC DNA]</scope>
</reference>
<sequence length="425" mass="47301">MTAAPHYRLSIIPGWIVTDARLKGKDLQVLCLLGRHTSNKDGWCRRSQVKMAGELTCSRSTIQASLDRLVDMGVIEKRIVTSPDGRDSAHRYRVIYDREPESFANSAWDDEDGEENDPTGTRDSATPPAGISAGGADSGQAPPAGSGPAPINYSNLTTPPNPEERERERDGEEEESPKALEKRLRKWWAGWPTYTSDSEANVRREWLGLTSAQRKACEERTPDYIAAVKASARTIFKAGATYLAERAWERLPTEAPADAGRAAYAAPFTKPWCGLRLAEQLQPMAPLPLMSRLSQMVADQVDEGGSPTKAALQELASHRLRHGWRRVYEMYENARAGRGTKISPAIVAKADDFRSVKIDSPLGDAWRRMHERRGWAWPEFKLEYLCFPPSEIVSGEWVELDDAVEQALARFAAKLGMERDNDHAA</sequence>
<gene>
    <name evidence="2" type="ORF">RTCCBAU85039_0852</name>
    <name evidence="3" type="ORF">SAMN05216228_100231</name>
</gene>
<dbReference type="AlphaFoldDB" id="A0A1H8DGX0"/>
<feature type="region of interest" description="Disordered" evidence="1">
    <location>
        <begin position="103"/>
        <end position="180"/>
    </location>
</feature>
<evidence type="ECO:0000256" key="1">
    <source>
        <dbReference type="SAM" id="MobiDB-lite"/>
    </source>
</evidence>
<evidence type="ECO:0000313" key="2">
    <source>
        <dbReference type="EMBL" id="SEH51544.1"/>
    </source>
</evidence>
<dbReference type="InterPro" id="IPR036388">
    <property type="entry name" value="WH-like_DNA-bd_sf"/>
</dbReference>
<dbReference type="OrthoDB" id="7864318at2"/>
<dbReference type="Proteomes" id="UP000183063">
    <property type="component" value="Unassembled WGS sequence"/>
</dbReference>
<feature type="compositionally biased region" description="Basic and acidic residues" evidence="1">
    <location>
        <begin position="162"/>
        <end position="180"/>
    </location>
</feature>
<reference evidence="3 5" key="3">
    <citation type="submission" date="2016-10" db="EMBL/GenBank/DDBJ databases">
        <authorList>
            <person name="Varghese N."/>
            <person name="Submissions S."/>
        </authorList>
    </citation>
    <scope>NUCLEOTIDE SEQUENCE [LARGE SCALE GENOMIC DNA]</scope>
    <source>
        <strain evidence="3 5">CGMCC 1.7071</strain>
    </source>
</reference>
<evidence type="ECO:0000313" key="3">
    <source>
        <dbReference type="EMBL" id="SEN05758.1"/>
    </source>
</evidence>
<evidence type="ECO:0000313" key="4">
    <source>
        <dbReference type="Proteomes" id="UP000183063"/>
    </source>
</evidence>
<name>A0A1H8DGX0_9HYPH</name>
<protein>
    <recommendedName>
        <fullName evidence="6">Helix-turn-helix domain-containing protein</fullName>
    </recommendedName>
</protein>
<keyword evidence="5" id="KW-1185">Reference proteome</keyword>
<evidence type="ECO:0008006" key="6">
    <source>
        <dbReference type="Google" id="ProtNLM"/>
    </source>
</evidence>